<name>D1A3Q4_THECD</name>
<dbReference type="Proteomes" id="UP000001918">
    <property type="component" value="Chromosome"/>
</dbReference>
<dbReference type="STRING" id="471852.Tcur_2392"/>
<dbReference type="eggNOG" id="ENOG5030V0U">
    <property type="taxonomic scope" value="Bacteria"/>
</dbReference>
<accession>D1A3Q4</accession>
<sequence length="262" mass="27845">MSRRLLRLGVRLHPDKAAFRVHDRGADPSGLQAPAPPAGGALVSIGYDQMWIGSLQDDVDVTVLLEEWDGHPPPGRGDWEQEAAGEMYLRGAVAISTATGEPVLHGVRLLGGVGRYQMRIRAQHRAAIARLYDALLDRFRDGFSPQFQQALQELQGVEHYLIQLWPSPSSSGPQRTVTDADLALSGALPPPPGLEPPDQTGPLPSLPEPPALAARPEEGDVPRGDDGQFTELPAHAPPTGPGASPDDETATADPPPSPGGHK</sequence>
<keyword evidence="3" id="KW-1185">Reference proteome</keyword>
<evidence type="ECO:0000313" key="3">
    <source>
        <dbReference type="Proteomes" id="UP000001918"/>
    </source>
</evidence>
<evidence type="ECO:0000256" key="1">
    <source>
        <dbReference type="SAM" id="MobiDB-lite"/>
    </source>
</evidence>
<dbReference type="RefSeq" id="WP_012852741.1">
    <property type="nucleotide sequence ID" value="NC_013510.1"/>
</dbReference>
<feature type="compositionally biased region" description="Pro residues" evidence="1">
    <location>
        <begin position="253"/>
        <end position="262"/>
    </location>
</feature>
<dbReference type="KEGG" id="tcu:Tcur_2392"/>
<feature type="compositionally biased region" description="Basic and acidic residues" evidence="1">
    <location>
        <begin position="215"/>
        <end position="226"/>
    </location>
</feature>
<protein>
    <submittedName>
        <fullName evidence="2">Uncharacterized protein</fullName>
    </submittedName>
</protein>
<dbReference type="EMBL" id="CP001738">
    <property type="protein sequence ID" value="ACY97957.1"/>
    <property type="molecule type" value="Genomic_DNA"/>
</dbReference>
<proteinExistence type="predicted"/>
<feature type="region of interest" description="Disordered" evidence="1">
    <location>
        <begin position="183"/>
        <end position="262"/>
    </location>
</feature>
<reference evidence="2 3" key="1">
    <citation type="journal article" date="2011" name="Stand. Genomic Sci.">
        <title>Complete genome sequence of Thermomonospora curvata type strain (B9).</title>
        <authorList>
            <person name="Chertkov O."/>
            <person name="Sikorski J."/>
            <person name="Nolan M."/>
            <person name="Lapidus A."/>
            <person name="Lucas S."/>
            <person name="Del Rio T.G."/>
            <person name="Tice H."/>
            <person name="Cheng J.F."/>
            <person name="Goodwin L."/>
            <person name="Pitluck S."/>
            <person name="Liolios K."/>
            <person name="Ivanova N."/>
            <person name="Mavromatis K."/>
            <person name="Mikhailova N."/>
            <person name="Ovchinnikova G."/>
            <person name="Pati A."/>
            <person name="Chen A."/>
            <person name="Palaniappan K."/>
            <person name="Djao O.D."/>
            <person name="Land M."/>
            <person name="Hauser L."/>
            <person name="Chang Y.J."/>
            <person name="Jeffries C.D."/>
            <person name="Brettin T."/>
            <person name="Han C."/>
            <person name="Detter J.C."/>
            <person name="Rohde M."/>
            <person name="Goker M."/>
            <person name="Woyke T."/>
            <person name="Bristow J."/>
            <person name="Eisen J.A."/>
            <person name="Markowitz V."/>
            <person name="Hugenholtz P."/>
            <person name="Klenk H.P."/>
            <person name="Kyrpides N.C."/>
        </authorList>
    </citation>
    <scope>NUCLEOTIDE SEQUENCE [LARGE SCALE GENOMIC DNA]</scope>
    <source>
        <strain evidence="3">ATCC 19995 / DSM 43183 / JCM 3096 / KCTC 9072 / NBRC 15933 / NCIMB 10081 / Henssen B9</strain>
    </source>
</reference>
<gene>
    <name evidence="2" type="ordered locus">Tcur_2392</name>
</gene>
<dbReference type="AlphaFoldDB" id="D1A3Q4"/>
<dbReference type="OrthoDB" id="3470032at2"/>
<dbReference type="HOGENOM" id="CLU_1061449_0_0_11"/>
<organism evidence="2 3">
    <name type="scientific">Thermomonospora curvata (strain ATCC 19995 / DSM 43183 / JCM 3096 / KCTC 9072 / NBRC 15933 / NCIMB 10081 / Henssen B9)</name>
    <dbReference type="NCBI Taxonomy" id="471852"/>
    <lineage>
        <taxon>Bacteria</taxon>
        <taxon>Bacillati</taxon>
        <taxon>Actinomycetota</taxon>
        <taxon>Actinomycetes</taxon>
        <taxon>Streptosporangiales</taxon>
        <taxon>Thermomonosporaceae</taxon>
        <taxon>Thermomonospora</taxon>
    </lineage>
</organism>
<evidence type="ECO:0000313" key="2">
    <source>
        <dbReference type="EMBL" id="ACY97957.1"/>
    </source>
</evidence>